<feature type="region of interest" description="Disordered" evidence="1">
    <location>
        <begin position="339"/>
        <end position="365"/>
    </location>
</feature>
<gene>
    <name evidence="2" type="ORF">NLJ89_g10931</name>
</gene>
<dbReference type="Proteomes" id="UP001148786">
    <property type="component" value="Unassembled WGS sequence"/>
</dbReference>
<evidence type="ECO:0000313" key="2">
    <source>
        <dbReference type="EMBL" id="KAJ3493814.1"/>
    </source>
</evidence>
<reference evidence="2" key="1">
    <citation type="submission" date="2022-07" db="EMBL/GenBank/DDBJ databases">
        <title>Genome Sequence of Agrocybe chaxingu.</title>
        <authorList>
            <person name="Buettner E."/>
        </authorList>
    </citation>
    <scope>NUCLEOTIDE SEQUENCE</scope>
    <source>
        <strain evidence="2">MP-N11</strain>
    </source>
</reference>
<comment type="caution">
    <text evidence="2">The sequence shown here is derived from an EMBL/GenBank/DDBJ whole genome shotgun (WGS) entry which is preliminary data.</text>
</comment>
<feature type="compositionally biased region" description="Basic and acidic residues" evidence="1">
    <location>
        <begin position="339"/>
        <end position="348"/>
    </location>
</feature>
<protein>
    <submittedName>
        <fullName evidence="2">Uncharacterized protein</fullName>
    </submittedName>
</protein>
<sequence length="365" mass="40924">MQVRSNNDMHQKQPNDGSFNSEGSRVHCAAPYCEPLYEHTTLGTPEGKPRIELAVDADQSPNVLQAANWLTAYEVMRGGEPEAWRLTTENAEDASGREEVVATMQGILFKKDLPPFTNKISQRGAYARYLRQSVTLVGFDTPSFNSAVHAITQIHGLFARSVGTENLEQCGMVSHSEDHSCVETSNRYFTPKKDVTSCTSIQFSPDVDPHGYLAEAAGPNLFHGEDNEVYYYERTIDRSGKDYKFIPTRPGKFQVGDIVEVQTSFIAVPLRDNKFKTSMILRSITLLEGRHTQDAAAAKVSQLLMHPRSQVKVFRRRVGYGDEEMAIARAKMTRMDIDEHEDSHHDNENIEDTSVSSKSDDTNLD</sequence>
<keyword evidence="3" id="KW-1185">Reference proteome</keyword>
<evidence type="ECO:0000256" key="1">
    <source>
        <dbReference type="SAM" id="MobiDB-lite"/>
    </source>
</evidence>
<proteinExistence type="predicted"/>
<dbReference type="EMBL" id="JANKHO010002217">
    <property type="protein sequence ID" value="KAJ3493814.1"/>
    <property type="molecule type" value="Genomic_DNA"/>
</dbReference>
<organism evidence="2 3">
    <name type="scientific">Agrocybe chaxingu</name>
    <dbReference type="NCBI Taxonomy" id="84603"/>
    <lineage>
        <taxon>Eukaryota</taxon>
        <taxon>Fungi</taxon>
        <taxon>Dikarya</taxon>
        <taxon>Basidiomycota</taxon>
        <taxon>Agaricomycotina</taxon>
        <taxon>Agaricomycetes</taxon>
        <taxon>Agaricomycetidae</taxon>
        <taxon>Agaricales</taxon>
        <taxon>Agaricineae</taxon>
        <taxon>Strophariaceae</taxon>
        <taxon>Agrocybe</taxon>
    </lineage>
</organism>
<dbReference type="OrthoDB" id="3269456at2759"/>
<feature type="compositionally biased region" description="Polar residues" evidence="1">
    <location>
        <begin position="14"/>
        <end position="23"/>
    </location>
</feature>
<evidence type="ECO:0000313" key="3">
    <source>
        <dbReference type="Proteomes" id="UP001148786"/>
    </source>
</evidence>
<dbReference type="AlphaFoldDB" id="A0A9W8MRM7"/>
<name>A0A9W8MRM7_9AGAR</name>
<feature type="region of interest" description="Disordered" evidence="1">
    <location>
        <begin position="1"/>
        <end position="23"/>
    </location>
</feature>
<accession>A0A9W8MRM7</accession>